<protein>
    <recommendedName>
        <fullName evidence="1">Ubiquitin-like domain-containing protein</fullName>
    </recommendedName>
</protein>
<dbReference type="Proteomes" id="UP001195483">
    <property type="component" value="Unassembled WGS sequence"/>
</dbReference>
<dbReference type="InterPro" id="IPR000626">
    <property type="entry name" value="Ubiquitin-like_dom"/>
</dbReference>
<dbReference type="InterPro" id="IPR021625">
    <property type="entry name" value="PI31_Prot_N"/>
</dbReference>
<dbReference type="InterPro" id="IPR047118">
    <property type="entry name" value="Fbxo7"/>
</dbReference>
<dbReference type="InterPro" id="IPR036047">
    <property type="entry name" value="F-box-like_dom_sf"/>
</dbReference>
<dbReference type="GO" id="GO:1903599">
    <property type="term" value="P:positive regulation of autophagy of mitochondrion"/>
    <property type="evidence" value="ECO:0007669"/>
    <property type="project" value="TreeGrafter"/>
</dbReference>
<dbReference type="GO" id="GO:0019901">
    <property type="term" value="F:protein kinase binding"/>
    <property type="evidence" value="ECO:0007669"/>
    <property type="project" value="InterPro"/>
</dbReference>
<reference evidence="2" key="3">
    <citation type="submission" date="2023-05" db="EMBL/GenBank/DDBJ databases">
        <authorList>
            <person name="Smith C.H."/>
        </authorList>
    </citation>
    <scope>NUCLEOTIDE SEQUENCE</scope>
    <source>
        <strain evidence="2">CHS0354</strain>
        <tissue evidence="2">Mantle</tissue>
    </source>
</reference>
<dbReference type="AlphaFoldDB" id="A0AAE0TIC5"/>
<dbReference type="PANTHER" id="PTHR15537:SF2">
    <property type="entry name" value="F-BOX ONLY PROTEIN 7"/>
    <property type="match status" value="1"/>
</dbReference>
<evidence type="ECO:0000313" key="2">
    <source>
        <dbReference type="EMBL" id="KAK3610910.1"/>
    </source>
</evidence>
<keyword evidence="3" id="KW-1185">Reference proteome</keyword>
<name>A0AAE0TIC5_9BIVA</name>
<organism evidence="2 3">
    <name type="scientific">Potamilus streckersoni</name>
    <dbReference type="NCBI Taxonomy" id="2493646"/>
    <lineage>
        <taxon>Eukaryota</taxon>
        <taxon>Metazoa</taxon>
        <taxon>Spiralia</taxon>
        <taxon>Lophotrochozoa</taxon>
        <taxon>Mollusca</taxon>
        <taxon>Bivalvia</taxon>
        <taxon>Autobranchia</taxon>
        <taxon>Heteroconchia</taxon>
        <taxon>Palaeoheterodonta</taxon>
        <taxon>Unionida</taxon>
        <taxon>Unionoidea</taxon>
        <taxon>Unionidae</taxon>
        <taxon>Ambleminae</taxon>
        <taxon>Lampsilini</taxon>
        <taxon>Potamilus</taxon>
    </lineage>
</organism>
<evidence type="ECO:0000259" key="1">
    <source>
        <dbReference type="PROSITE" id="PS50053"/>
    </source>
</evidence>
<dbReference type="EMBL" id="JAEAOA010001152">
    <property type="protein sequence ID" value="KAK3610910.1"/>
    <property type="molecule type" value="Genomic_DNA"/>
</dbReference>
<dbReference type="Gene3D" id="1.20.1280.50">
    <property type="match status" value="1"/>
</dbReference>
<accession>A0AAE0TIC5</accession>
<dbReference type="PANTHER" id="PTHR15537">
    <property type="entry name" value="F-BOX ONLY PROTEIN 7"/>
    <property type="match status" value="1"/>
</dbReference>
<gene>
    <name evidence="2" type="ORF">CHS0354_018816</name>
</gene>
<dbReference type="PROSITE" id="PS50053">
    <property type="entry name" value="UBIQUITIN_2"/>
    <property type="match status" value="1"/>
</dbReference>
<reference evidence="2" key="1">
    <citation type="journal article" date="2021" name="Genome Biol. Evol.">
        <title>A High-Quality Reference Genome for a Parasitic Bivalve with Doubly Uniparental Inheritance (Bivalvia: Unionida).</title>
        <authorList>
            <person name="Smith C.H."/>
        </authorList>
    </citation>
    <scope>NUCLEOTIDE SEQUENCE</scope>
    <source>
        <strain evidence="2">CHS0354</strain>
    </source>
</reference>
<dbReference type="SUPFAM" id="SSF81383">
    <property type="entry name" value="F-box domain"/>
    <property type="match status" value="1"/>
</dbReference>
<comment type="caution">
    <text evidence="2">The sequence shown here is derived from an EMBL/GenBank/DDBJ whole genome shotgun (WGS) entry which is preliminary data.</text>
</comment>
<dbReference type="Pfam" id="PF11566">
    <property type="entry name" value="PI31_Prot_N"/>
    <property type="match status" value="1"/>
</dbReference>
<proteinExistence type="predicted"/>
<evidence type="ECO:0000313" key="3">
    <source>
        <dbReference type="Proteomes" id="UP001195483"/>
    </source>
</evidence>
<reference evidence="2" key="2">
    <citation type="journal article" date="2021" name="Genome Biol. Evol.">
        <title>Developing a high-quality reference genome for a parasitic bivalve with doubly uniparental inheritance (Bivalvia: Unionida).</title>
        <authorList>
            <person name="Smith C.H."/>
        </authorList>
    </citation>
    <scope>NUCLEOTIDE SEQUENCE</scope>
    <source>
        <strain evidence="2">CHS0354</strain>
        <tissue evidence="2">Mantle</tissue>
    </source>
</reference>
<sequence length="499" mass="56499">MKIRLRLRKTTKPYTISEEIETTVTIAELRQVAIDLFQELTFEVFDLSLNNSDIIQDETLTLGSLGIVSGDLIFIISHQQQDTDVTDHSNTKGLQDTSVTDGNKKEITKHIPMEVSGSYQMEEYSISKTETNRPVHSDIAVSSKIEEGANSDSRPDSEPPVDMTLVNKYLKEPMLCHDATDTTLPPLLIQTYHDAQPADRTEALCVVLHVLMLEVGYTTCDTQNGAVNLKDCCKSFTETWKHPGCYKFQYTYPWCEEGTVSLTVIPAGNLVVVHGKVKSPSEVKSWQCKLKVDDFVRCVTSGCIHCYKSLSKLSAVFKDSIALPLLNDLRSSVGKPEAYGFLALTQEVKSKIISFLDVKSTVIVSEVNNELLMLSRDPYIWRRHYLREFKNRSDNSLSQDWYKLYKEQHLLRKEHKKQLKQIVFIEPPYFQPVPMPYFPAPWRPPGPGFIGGDYDLFPNFSGPIPMLPRPRFDPMGPIPGMFPRPGRRGGFGGMGPRFF</sequence>
<dbReference type="Gene3D" id="3.40.1000.30">
    <property type="match status" value="1"/>
</dbReference>
<feature type="domain" description="Ubiquitin-like" evidence="1">
    <location>
        <begin position="1"/>
        <end position="82"/>
    </location>
</feature>